<name>A0ABX5FA50_9CHRO</name>
<dbReference type="Pfam" id="PF00201">
    <property type="entry name" value="UDPGT"/>
    <property type="match status" value="1"/>
</dbReference>
<dbReference type="Proteomes" id="UP000238218">
    <property type="component" value="Unassembled WGS sequence"/>
</dbReference>
<accession>A0ABX5FA50</accession>
<evidence type="ECO:0000313" key="1">
    <source>
        <dbReference type="EMBL" id="PSB37511.1"/>
    </source>
</evidence>
<dbReference type="CDD" id="cd03784">
    <property type="entry name" value="GT1_Gtf-like"/>
    <property type="match status" value="1"/>
</dbReference>
<dbReference type="EMBL" id="PVWP01000005">
    <property type="protein sequence ID" value="PSB37511.1"/>
    <property type="molecule type" value="Genomic_DNA"/>
</dbReference>
<reference evidence="1 2" key="1">
    <citation type="submission" date="2018-03" db="EMBL/GenBank/DDBJ databases">
        <title>The ancient ancestry and fast evolution of plastids.</title>
        <authorList>
            <person name="Moore K.R."/>
            <person name="Magnabosco C."/>
            <person name="Momper L."/>
            <person name="Gold D.A."/>
            <person name="Bosak T."/>
            <person name="Fournier G.P."/>
        </authorList>
    </citation>
    <scope>NUCLEOTIDE SEQUENCE [LARGE SCALE GENOMIC DNA]</scope>
    <source>
        <strain evidence="1 2">CCALA 015</strain>
    </source>
</reference>
<proteinExistence type="predicted"/>
<dbReference type="PANTHER" id="PTHR48050">
    <property type="entry name" value="STEROL 3-BETA-GLUCOSYLTRANSFERASE"/>
    <property type="match status" value="1"/>
</dbReference>
<dbReference type="PANTHER" id="PTHR48050:SF13">
    <property type="entry name" value="STEROL 3-BETA-GLUCOSYLTRANSFERASE UGT80A2"/>
    <property type="match status" value="1"/>
</dbReference>
<gene>
    <name evidence="1" type="ORF">C7B81_08285</name>
</gene>
<evidence type="ECO:0008006" key="3">
    <source>
        <dbReference type="Google" id="ProtNLM"/>
    </source>
</evidence>
<keyword evidence="2" id="KW-1185">Reference proteome</keyword>
<evidence type="ECO:0000313" key="2">
    <source>
        <dbReference type="Proteomes" id="UP000238218"/>
    </source>
</evidence>
<sequence length="442" mass="48659">MKILFSMHGEAGHHLGTFRLARQLASRGHHVAYLGLPRVRQLVEDQGFPFIAFAGNLFAAPGEAPETPATVEALFRRYTTAIVDGSLDACLLSDRPDLLLCDSFLWYVALRALRLGIPTLQISTSLFLFDNPLIPPAVTSLRPGRGALSALRISLAWKLMHLRYLVTKRLASRLVGAYRAPLRMHHLTDTFLAVARQSGFRCRRNVNYRQDEIGPHLILPELVLCPAAFQLPGPRPPERRHCGDFIDLQRQEPPLPFDPSGRTIILCSLGTSAAAYRQARRFFAAVAEASAMAPEWFFVLHISDPALIGAFASAANLLVVSWIPQLTLLRHTAVMVHHGGLNSIMECVQREVPMVILPCARDQPGNAVRAAHHQLALTADVRTITGARLRPLIGKAMGEAALKRGLRRMKDQIEHERGLEQAVALIEDVSAGFVAGGISDRP</sequence>
<dbReference type="InterPro" id="IPR002213">
    <property type="entry name" value="UDP_glucos_trans"/>
</dbReference>
<comment type="caution">
    <text evidence="1">The sequence shown here is derived from an EMBL/GenBank/DDBJ whole genome shotgun (WGS) entry which is preliminary data.</text>
</comment>
<dbReference type="Gene3D" id="3.40.50.2000">
    <property type="entry name" value="Glycogen Phosphorylase B"/>
    <property type="match status" value="2"/>
</dbReference>
<dbReference type="InterPro" id="IPR050426">
    <property type="entry name" value="Glycosyltransferase_28"/>
</dbReference>
<protein>
    <recommendedName>
        <fullName evidence="3">Glycosyltransferase</fullName>
    </recommendedName>
</protein>
<dbReference type="RefSeq" id="WP_106220802.1">
    <property type="nucleotide sequence ID" value="NZ_PVWP01000005.1"/>
</dbReference>
<dbReference type="SUPFAM" id="SSF53756">
    <property type="entry name" value="UDP-Glycosyltransferase/glycogen phosphorylase"/>
    <property type="match status" value="1"/>
</dbReference>
<organism evidence="1 2">
    <name type="scientific">Aphanothece cf. minutissima CCALA 015</name>
    <dbReference type="NCBI Taxonomy" id="2107695"/>
    <lineage>
        <taxon>Bacteria</taxon>
        <taxon>Bacillati</taxon>
        <taxon>Cyanobacteriota</taxon>
        <taxon>Cyanophyceae</taxon>
        <taxon>Oscillatoriophycideae</taxon>
        <taxon>Chroococcales</taxon>
        <taxon>Aphanothecaceae</taxon>
        <taxon>Aphanothece</taxon>
    </lineage>
</organism>